<keyword evidence="4" id="KW-0808">Transferase</keyword>
<dbReference type="Gene3D" id="3.40.50.2000">
    <property type="entry name" value="Glycogen Phosphorylase B"/>
    <property type="match status" value="2"/>
</dbReference>
<evidence type="ECO:0000313" key="5">
    <source>
        <dbReference type="Proteomes" id="UP000267049"/>
    </source>
</evidence>
<dbReference type="AlphaFoldDB" id="A0A3M8SX75"/>
<evidence type="ECO:0000259" key="2">
    <source>
        <dbReference type="Pfam" id="PF00534"/>
    </source>
</evidence>
<dbReference type="Proteomes" id="UP000267049">
    <property type="component" value="Unassembled WGS sequence"/>
</dbReference>
<dbReference type="InterPro" id="IPR028098">
    <property type="entry name" value="Glyco_trans_4-like_N"/>
</dbReference>
<accession>A0A3M8SX75</accession>
<dbReference type="InterPro" id="IPR050194">
    <property type="entry name" value="Glycosyltransferase_grp1"/>
</dbReference>
<dbReference type="Pfam" id="PF13439">
    <property type="entry name" value="Glyco_transf_4"/>
    <property type="match status" value="1"/>
</dbReference>
<feature type="domain" description="Glycosyl transferase family 1" evidence="2">
    <location>
        <begin position="249"/>
        <end position="413"/>
    </location>
</feature>
<organism evidence="4 5">
    <name type="scientific">Montanilutibacter psychrotolerans</name>
    <dbReference type="NCBI Taxonomy" id="1327343"/>
    <lineage>
        <taxon>Bacteria</taxon>
        <taxon>Pseudomonadati</taxon>
        <taxon>Pseudomonadota</taxon>
        <taxon>Gammaproteobacteria</taxon>
        <taxon>Lysobacterales</taxon>
        <taxon>Lysobacteraceae</taxon>
        <taxon>Montanilutibacter</taxon>
    </lineage>
</organism>
<evidence type="ECO:0000313" key="4">
    <source>
        <dbReference type="EMBL" id="RNF83292.1"/>
    </source>
</evidence>
<dbReference type="OrthoDB" id="4611853at2"/>
<evidence type="ECO:0000256" key="1">
    <source>
        <dbReference type="SAM" id="MobiDB-lite"/>
    </source>
</evidence>
<feature type="region of interest" description="Disordered" evidence="1">
    <location>
        <begin position="1"/>
        <end position="25"/>
    </location>
</feature>
<protein>
    <submittedName>
        <fullName evidence="4">Colanic acid biosynthesis glycosyltransferase WcaL</fullName>
    </submittedName>
</protein>
<reference evidence="4 5" key="1">
    <citation type="submission" date="2018-11" db="EMBL/GenBank/DDBJ databases">
        <title>Lysobacter cryohumiis sp. nov., isolated from soil in the Tianshan Mountains, Xinjiang, China.</title>
        <authorList>
            <person name="Luo Y."/>
            <person name="Sheng H."/>
        </authorList>
    </citation>
    <scope>NUCLEOTIDE SEQUENCE [LARGE SCALE GENOMIC DNA]</scope>
    <source>
        <strain evidence="4 5">ZS60</strain>
    </source>
</reference>
<dbReference type="SUPFAM" id="SSF53756">
    <property type="entry name" value="UDP-Glycosyltransferase/glycogen phosphorylase"/>
    <property type="match status" value="1"/>
</dbReference>
<dbReference type="PANTHER" id="PTHR45947">
    <property type="entry name" value="SULFOQUINOVOSYL TRANSFERASE SQD2"/>
    <property type="match status" value="1"/>
</dbReference>
<dbReference type="EMBL" id="RIBS01000005">
    <property type="protein sequence ID" value="RNF83292.1"/>
    <property type="molecule type" value="Genomic_DNA"/>
</dbReference>
<evidence type="ECO:0000259" key="3">
    <source>
        <dbReference type="Pfam" id="PF13439"/>
    </source>
</evidence>
<dbReference type="Pfam" id="PF00534">
    <property type="entry name" value="Glycos_transf_1"/>
    <property type="match status" value="1"/>
</dbReference>
<dbReference type="InterPro" id="IPR001296">
    <property type="entry name" value="Glyco_trans_1"/>
</dbReference>
<feature type="domain" description="Glycosyltransferase subfamily 4-like N-terminal" evidence="3">
    <location>
        <begin position="51"/>
        <end position="240"/>
    </location>
</feature>
<dbReference type="GO" id="GO:0016757">
    <property type="term" value="F:glycosyltransferase activity"/>
    <property type="evidence" value="ECO:0007669"/>
    <property type="project" value="InterPro"/>
</dbReference>
<dbReference type="PANTHER" id="PTHR45947:SF14">
    <property type="entry name" value="SLL1723 PROTEIN"/>
    <property type="match status" value="1"/>
</dbReference>
<gene>
    <name evidence="4" type="ORF">EER27_12430</name>
</gene>
<comment type="caution">
    <text evidence="4">The sequence shown here is derived from an EMBL/GenBank/DDBJ whole genome shotgun (WGS) entry which is preliminary data.</text>
</comment>
<name>A0A3M8SX75_9GAMM</name>
<keyword evidence="5" id="KW-1185">Reference proteome</keyword>
<proteinExistence type="predicted"/>
<sequence length="439" mass="47839">MQSRADNWPDGPDGAHTAASQEPWAESRELAGPALRRVVYVVSQFPSLSETFIVREIHALIDEGVDVRILSLKRSTESMVQADSAALLDRVRQPPGLLATVGLAVRAMVTHPRRVVGATATIVADTWRTPTVLAKSLGTLMRSLCQLSWLRQFDPQFIHAHWSTYPTTAAWTLARVMSRPFGFTCHAHDVFRNQQLLPRKIADAALAITISRHNVDWLDRNVSTLAPRKLKVVHCGVDLRQIPWQADNRTGNRIVGVGRLSPEKGFHTLIDALALLRDGGTAFHCTVIGEGPARQDLQAAIERHRLQHHVTLAGAQPQEVVRAALATATVFTLPCQIAANGSRDGIPVALMEAMASGCPVVSCPVSGVPELIGHDVHGLLAEERSATALARALRRLLEDAPLRTRLSIAARQRIELEFDARKEAIKLHGLMTGAIGDAA</sequence>